<evidence type="ECO:0000259" key="1">
    <source>
        <dbReference type="Pfam" id="PF01653"/>
    </source>
</evidence>
<dbReference type="Gene3D" id="3.30.470.30">
    <property type="entry name" value="DNA ligase/mRNA capping enzyme"/>
    <property type="match status" value="1"/>
</dbReference>
<protein>
    <submittedName>
        <fullName evidence="2">NAD-dependent DNA ligase (Contains BRCT domain type II)</fullName>
    </submittedName>
</protein>
<accession>Q46KS3</accession>
<keyword evidence="2" id="KW-0436">Ligase</keyword>
<dbReference type="HOGENOM" id="CLU_097535_0_0_3"/>
<evidence type="ECO:0000313" key="2">
    <source>
        <dbReference type="EMBL" id="AAZ57905.1"/>
    </source>
</evidence>
<dbReference type="STRING" id="59920.PMN2A_0413"/>
<sequence length="210" mass="23765">MARHLPIDIDMRLLGLDKDCFSSWWAKLPEGSTMVVQPKIDGCAIGLRYKYGQLVDAYTRDDSEIIENIRNINSIPLSIDDSLKVEVELEGVLYTPFSNSKISIEQLLSNSFSEIDNSTSILFKAFQIFCSKSDELSDLTQLQNWGFEVPITLRTDDPRQVKRWHSQWIKNELFSNLPTNGIVAKCNSSLTKNFLGSSPSSPNWALALTR</sequence>
<reference evidence="2 3" key="1">
    <citation type="journal article" date="2007" name="PLoS Genet.">
        <title>Patterns and implications of gene gain and loss in the evolution of Prochlorococcus.</title>
        <authorList>
            <person name="Kettler G.C."/>
            <person name="Martiny A.C."/>
            <person name="Huang K."/>
            <person name="Zucker J."/>
            <person name="Coleman M.L."/>
            <person name="Rodrigue S."/>
            <person name="Chen F."/>
            <person name="Lapidus A."/>
            <person name="Ferriera S."/>
            <person name="Johnson J."/>
            <person name="Steglich C."/>
            <person name="Church G.M."/>
            <person name="Richardson P."/>
            <person name="Chisholm S.W."/>
        </authorList>
    </citation>
    <scope>NUCLEOTIDE SEQUENCE [LARGE SCALE GENOMIC DNA]</scope>
    <source>
        <strain evidence="2 3">NATL2A</strain>
    </source>
</reference>
<dbReference type="PhylomeDB" id="Q46KS3"/>
<dbReference type="GO" id="GO:0003911">
    <property type="term" value="F:DNA ligase (NAD+) activity"/>
    <property type="evidence" value="ECO:0007669"/>
    <property type="project" value="InterPro"/>
</dbReference>
<keyword evidence="3" id="KW-1185">Reference proteome</keyword>
<dbReference type="AlphaFoldDB" id="Q46KS3"/>
<dbReference type="SUPFAM" id="SSF56091">
    <property type="entry name" value="DNA ligase/mRNA capping enzyme, catalytic domain"/>
    <property type="match status" value="1"/>
</dbReference>
<dbReference type="Proteomes" id="UP000002535">
    <property type="component" value="Chromosome"/>
</dbReference>
<dbReference type="EMBL" id="CP000095">
    <property type="protein sequence ID" value="AAZ57905.1"/>
    <property type="molecule type" value="Genomic_DNA"/>
</dbReference>
<dbReference type="RefSeq" id="WP_011293947.1">
    <property type="nucleotide sequence ID" value="NC_007335.2"/>
</dbReference>
<name>Q46KS3_PROMT</name>
<dbReference type="InterPro" id="IPR013839">
    <property type="entry name" value="DNAligase_adenylation"/>
</dbReference>
<proteinExistence type="predicted"/>
<feature type="domain" description="NAD-dependent DNA ligase adenylation" evidence="1">
    <location>
        <begin position="32"/>
        <end position="97"/>
    </location>
</feature>
<dbReference type="KEGG" id="pmn:PMN2A_0413"/>
<gene>
    <name evidence="2" type="ordered locus">PMN2A_0413</name>
</gene>
<evidence type="ECO:0000313" key="3">
    <source>
        <dbReference type="Proteomes" id="UP000002535"/>
    </source>
</evidence>
<dbReference type="Gene3D" id="3.30.1490.70">
    <property type="match status" value="1"/>
</dbReference>
<organism evidence="2 3">
    <name type="scientific">Prochlorococcus marinus (strain NATL2A)</name>
    <dbReference type="NCBI Taxonomy" id="59920"/>
    <lineage>
        <taxon>Bacteria</taxon>
        <taxon>Bacillati</taxon>
        <taxon>Cyanobacteriota</taxon>
        <taxon>Cyanophyceae</taxon>
        <taxon>Synechococcales</taxon>
        <taxon>Prochlorococcaceae</taxon>
        <taxon>Prochlorococcus</taxon>
    </lineage>
</organism>
<dbReference type="Pfam" id="PF01653">
    <property type="entry name" value="DNA_ligase_aden"/>
    <property type="match status" value="1"/>
</dbReference>